<dbReference type="GO" id="GO:0006071">
    <property type="term" value="P:glycerol metabolic process"/>
    <property type="evidence" value="ECO:0007669"/>
    <property type="project" value="UniProtKB-UniRule"/>
</dbReference>
<keyword evidence="1" id="KW-0319">Glycerol metabolism</keyword>
<evidence type="ECO:0000256" key="1">
    <source>
        <dbReference type="PIRNR" id="PIRNR016897"/>
    </source>
</evidence>
<comment type="function">
    <text evidence="1">Regulates expression of the glpD operon. In the presence of glycerol 3-phosphate (G3P) causes antitermination of transcription of glpD at the inverted repeat of the leader region to enhance its transcription. Binds and stabilizes glpD leader mRNA.</text>
</comment>
<proteinExistence type="predicted"/>
<dbReference type="Gene3D" id="3.20.20.70">
    <property type="entry name" value="Aldolase class I"/>
    <property type="match status" value="1"/>
</dbReference>
<gene>
    <name evidence="2" type="primary">glpP</name>
    <name evidence="2" type="ORF">HIR78_05200</name>
</gene>
<organism evidence="2">
    <name type="scientific">Bacillus subtilis (strain 168)</name>
    <dbReference type="NCBI Taxonomy" id="224308"/>
    <lineage>
        <taxon>Bacteria</taxon>
        <taxon>Bacillati</taxon>
        <taxon>Bacillota</taxon>
        <taxon>Bacilli</taxon>
        <taxon>Bacillales</taxon>
        <taxon>Bacillaceae</taxon>
        <taxon>Bacillus</taxon>
    </lineage>
</organism>
<dbReference type="PIRSF" id="PIRSF016897">
    <property type="entry name" value="GlpP"/>
    <property type="match status" value="1"/>
</dbReference>
<dbReference type="InterPro" id="IPR006699">
    <property type="entry name" value="GlpP"/>
</dbReference>
<keyword evidence="1" id="KW-0694">RNA-binding</keyword>
<keyword evidence="1" id="KW-0804">Transcription</keyword>
<sequence>MMSFHNQPILPAIRNMKQFDEFLNSSFSYGVILDIHLGQLKGVIKEAQKHGKNMMVHVDLIQGIKHDEYGAEFICQDIKPAGIISTRSNVIAKAKQKKIYAIQRLFLLDTSAMEKSMEFIGKHKPDFIEVLPGIVPSLIQEIKEKTGIPIFAGGFIRTEEDVEQALKAGAVAVTTSNTKLWKKYENFLTESD</sequence>
<dbReference type="GO" id="GO:0006355">
    <property type="term" value="P:regulation of DNA-templated transcription"/>
    <property type="evidence" value="ECO:0007669"/>
    <property type="project" value="InterPro"/>
</dbReference>
<accession>A0A6M4JEG1</accession>
<dbReference type="SUPFAM" id="SSF110391">
    <property type="entry name" value="GlpP-like"/>
    <property type="match status" value="1"/>
</dbReference>
<dbReference type="PANTHER" id="PTHR35787:SF1">
    <property type="entry name" value="GLYCEROL UPTAKE OPERON ANTITERMINATOR REGULATORY PROTEIN"/>
    <property type="match status" value="1"/>
</dbReference>
<reference evidence="2" key="1">
    <citation type="submission" date="2020-04" db="EMBL/GenBank/DDBJ databases">
        <title>Phage recombination drives evolution of spore-forming Bacilli.</title>
        <authorList>
            <person name="Dragos A."/>
            <person name="Kovacs A.T."/>
        </authorList>
    </citation>
    <scope>NUCLEOTIDE SEQUENCE</scope>
    <source>
        <strain evidence="2">168</strain>
    </source>
</reference>
<protein>
    <recommendedName>
        <fullName evidence="1">Glycerol uptake operon antiterminator regulatory protein</fullName>
    </recommendedName>
</protein>
<dbReference type="EMBL" id="CP052842">
    <property type="protein sequence ID" value="QJP87449.1"/>
    <property type="molecule type" value="Genomic_DNA"/>
</dbReference>
<name>A0A6M4JEG1_BACSU</name>
<dbReference type="Pfam" id="PF04309">
    <property type="entry name" value="G3P_antiterm"/>
    <property type="match status" value="1"/>
</dbReference>
<dbReference type="AlphaFoldDB" id="A0A6M4JEG1"/>
<dbReference type="SMR" id="A0A6M4JEG1"/>
<dbReference type="GO" id="GO:0003723">
    <property type="term" value="F:RNA binding"/>
    <property type="evidence" value="ECO:0007669"/>
    <property type="project" value="UniProtKB-KW"/>
</dbReference>
<dbReference type="RefSeq" id="NP_388808.1">
    <property type="nucleotide sequence ID" value="NC_000964.3"/>
</dbReference>
<dbReference type="PANTHER" id="PTHR35787">
    <property type="entry name" value="GLYCEROL UPTAKE OPERON ANTITERMINATOR REGULATORY PROTEIN"/>
    <property type="match status" value="1"/>
</dbReference>
<dbReference type="InterPro" id="IPR013785">
    <property type="entry name" value="Aldolase_TIM"/>
</dbReference>
<evidence type="ECO:0000313" key="2">
    <source>
        <dbReference type="EMBL" id="QJP87449.1"/>
    </source>
</evidence>
<dbReference type="KEGG" id="bsu:BSU09270"/>
<keyword evidence="1" id="KW-0805">Transcription regulation</keyword>
<dbReference type="OrthoDB" id="9799580at2"/>
<dbReference type="GeneID" id="936251"/>
<dbReference type="RefSeq" id="WP_003233388.1">
    <property type="nucleotide sequence ID" value="NC_000964.3"/>
</dbReference>